<evidence type="ECO:0000256" key="20">
    <source>
        <dbReference type="PIRSR" id="PIRSR600829-1"/>
    </source>
</evidence>
<evidence type="ECO:0000256" key="8">
    <source>
        <dbReference type="ARBA" id="ARBA00022679"/>
    </source>
</evidence>
<dbReference type="AlphaFoldDB" id="A0AAN1FGS9"/>
<proteinExistence type="inferred from homology"/>
<keyword evidence="14 23" id="KW-0460">Magnesium</keyword>
<feature type="binding site" evidence="22">
    <location>
        <position position="19"/>
    </location>
    <ligand>
        <name>ATP</name>
        <dbReference type="ChEBI" id="CHEBI:30616"/>
    </ligand>
</feature>
<feature type="transmembrane region" description="Helical" evidence="24">
    <location>
        <begin position="38"/>
        <end position="56"/>
    </location>
</feature>
<evidence type="ECO:0000256" key="13">
    <source>
        <dbReference type="ARBA" id="ARBA00022840"/>
    </source>
</evidence>
<comment type="subcellular location">
    <subcellularLocation>
        <location evidence="1 24">Cell inner membrane</location>
        <topology evidence="1 24">Multi-pass membrane protein</topology>
    </subcellularLocation>
</comment>
<keyword evidence="16 24" id="KW-0443">Lipid metabolism</keyword>
<evidence type="ECO:0000256" key="10">
    <source>
        <dbReference type="ARBA" id="ARBA00022723"/>
    </source>
</evidence>
<comment type="similarity">
    <text evidence="2 24">Belongs to the bacterial diacylglycerol kinase family.</text>
</comment>
<evidence type="ECO:0000256" key="6">
    <source>
        <dbReference type="ARBA" id="ARBA00022516"/>
    </source>
</evidence>
<dbReference type="GO" id="GO:0046872">
    <property type="term" value="F:metal ion binding"/>
    <property type="evidence" value="ECO:0007669"/>
    <property type="project" value="UniProtKB-KW"/>
</dbReference>
<comment type="catalytic activity">
    <reaction evidence="24">
        <text>a 1,2-diacyl-sn-glycerol + ATP = a 1,2-diacyl-sn-glycero-3-phosphate + ADP + H(+)</text>
        <dbReference type="Rhea" id="RHEA:10272"/>
        <dbReference type="ChEBI" id="CHEBI:15378"/>
        <dbReference type="ChEBI" id="CHEBI:17815"/>
        <dbReference type="ChEBI" id="CHEBI:30616"/>
        <dbReference type="ChEBI" id="CHEBI:58608"/>
        <dbReference type="ChEBI" id="CHEBI:456216"/>
        <dbReference type="EC" id="2.7.1.107"/>
    </reaction>
</comment>
<keyword evidence="7 24" id="KW-0997">Cell inner membrane</keyword>
<reference evidence="26" key="1">
    <citation type="submission" date="2016-12" db="EMBL/GenBank/DDBJ databases">
        <title>Comparative genomic analysis reveals the diversity, evolution, and environmental adaptation strategies of the genus Vibrio.</title>
        <authorList>
            <person name="Lin H."/>
            <person name="Wang X."/>
            <person name="Zhang X.-H."/>
        </authorList>
    </citation>
    <scope>NUCLEOTIDE SEQUENCE [LARGE SCALE GENOMIC DNA]</scope>
    <source>
        <strain evidence="26">QT6D1</strain>
    </source>
</reference>
<dbReference type="KEGG" id="vsh:BSZ05_11455"/>
<evidence type="ECO:0000256" key="21">
    <source>
        <dbReference type="PIRSR" id="PIRSR600829-2"/>
    </source>
</evidence>
<gene>
    <name evidence="25" type="ORF">BSZ05_11455</name>
</gene>
<feature type="binding site" evidence="22">
    <location>
        <position position="31"/>
    </location>
    <ligand>
        <name>ATP</name>
        <dbReference type="ChEBI" id="CHEBI:30616"/>
    </ligand>
</feature>
<keyword evidence="19 24" id="KW-1208">Phospholipid metabolism</keyword>
<evidence type="ECO:0000256" key="19">
    <source>
        <dbReference type="ARBA" id="ARBA00023264"/>
    </source>
</evidence>
<feature type="binding site" evidence="21">
    <location>
        <begin position="115"/>
        <end position="120"/>
    </location>
    <ligand>
        <name>substrate</name>
    </ligand>
</feature>
<keyword evidence="6" id="KW-0444">Lipid biosynthesis</keyword>
<dbReference type="GO" id="GO:0005524">
    <property type="term" value="F:ATP binding"/>
    <property type="evidence" value="ECO:0007669"/>
    <property type="project" value="UniProtKB-KW"/>
</dbReference>
<feature type="binding site" evidence="21">
    <location>
        <position position="12"/>
    </location>
    <ligand>
        <name>substrate</name>
    </ligand>
</feature>
<dbReference type="GO" id="GO:0005886">
    <property type="term" value="C:plasma membrane"/>
    <property type="evidence" value="ECO:0007669"/>
    <property type="project" value="UniProtKB-SubCell"/>
</dbReference>
<feature type="binding site" evidence="22">
    <location>
        <position position="12"/>
    </location>
    <ligand>
        <name>ATP</name>
        <dbReference type="ChEBI" id="CHEBI:30616"/>
    </ligand>
</feature>
<evidence type="ECO:0000256" key="1">
    <source>
        <dbReference type="ARBA" id="ARBA00004429"/>
    </source>
</evidence>
<dbReference type="EMBL" id="CP018308">
    <property type="protein sequence ID" value="ASI90336.1"/>
    <property type="molecule type" value="Genomic_DNA"/>
</dbReference>
<feature type="binding site" evidence="21">
    <location>
        <begin position="33"/>
        <end position="37"/>
    </location>
    <ligand>
        <name>substrate</name>
    </ligand>
</feature>
<dbReference type="CDD" id="cd14264">
    <property type="entry name" value="DAGK_IM"/>
    <property type="match status" value="1"/>
</dbReference>
<evidence type="ECO:0000256" key="5">
    <source>
        <dbReference type="ARBA" id="ARBA00022475"/>
    </source>
</evidence>
<comment type="function">
    <text evidence="24">Catalyzes the ATP-dependent phosphorylation of sn-l,2-diacylglycerol (DAG) to phosphatidic acid. Involved in the recycling of diacylglycerol produced as a by-product during membrane-derived oligosaccharide (MDO) biosynthesis.</text>
</comment>
<keyword evidence="17 24" id="KW-0472">Membrane</keyword>
<keyword evidence="12 24" id="KW-0418">Kinase</keyword>
<keyword evidence="15 24" id="KW-1133">Transmembrane helix</keyword>
<keyword evidence="8 24" id="KW-0808">Transferase</keyword>
<keyword evidence="9 24" id="KW-0812">Transmembrane</keyword>
<keyword evidence="5" id="KW-1003">Cell membrane</keyword>
<accession>A0AAN1FGS9</accession>
<evidence type="ECO:0000256" key="2">
    <source>
        <dbReference type="ARBA" id="ARBA00005967"/>
    </source>
</evidence>
<evidence type="ECO:0000256" key="17">
    <source>
        <dbReference type="ARBA" id="ARBA00023136"/>
    </source>
</evidence>
<evidence type="ECO:0000313" key="26">
    <source>
        <dbReference type="Proteomes" id="UP000197092"/>
    </source>
</evidence>
<dbReference type="Pfam" id="PF01219">
    <property type="entry name" value="DAGK_prokar"/>
    <property type="match status" value="1"/>
</dbReference>
<sequence>MSEIQKNTGIKRIIYAARYSWLGLIAAWKNEAAFRQEVVALIAAVIIALLIDVSLFQKVALVGSVVFVMIVELMNSAVEAVVDRIGLERHELSGRAKDLGSAAVFLAIGLALMIWSSIFWSHYIG</sequence>
<dbReference type="Gene3D" id="1.10.287.3610">
    <property type="match status" value="1"/>
</dbReference>
<dbReference type="PANTHER" id="PTHR34299:SF1">
    <property type="entry name" value="DIACYLGLYCEROL KINASE"/>
    <property type="match status" value="1"/>
</dbReference>
<dbReference type="Proteomes" id="UP000197092">
    <property type="component" value="Chromosome 1"/>
</dbReference>
<evidence type="ECO:0000256" key="18">
    <source>
        <dbReference type="ARBA" id="ARBA00023209"/>
    </source>
</evidence>
<dbReference type="InterPro" id="IPR000829">
    <property type="entry name" value="DAGK"/>
</dbReference>
<organism evidence="25 26">
    <name type="scientific">Vibrio mediterranei</name>
    <dbReference type="NCBI Taxonomy" id="689"/>
    <lineage>
        <taxon>Bacteria</taxon>
        <taxon>Pseudomonadati</taxon>
        <taxon>Pseudomonadota</taxon>
        <taxon>Gammaproteobacteria</taxon>
        <taxon>Vibrionales</taxon>
        <taxon>Vibrionaceae</taxon>
        <taxon>Vibrio</taxon>
    </lineage>
</organism>
<evidence type="ECO:0000256" key="3">
    <source>
        <dbReference type="ARBA" id="ARBA00012133"/>
    </source>
</evidence>
<feature type="binding site" evidence="21">
    <location>
        <position position="72"/>
    </location>
    <ligand>
        <name>substrate</name>
    </ligand>
</feature>
<evidence type="ECO:0000313" key="25">
    <source>
        <dbReference type="EMBL" id="ASI90336.1"/>
    </source>
</evidence>
<protein>
    <recommendedName>
        <fullName evidence="4 24">Diacylglycerol kinase</fullName>
        <ecNumber evidence="3 24">2.7.1.107</ecNumber>
    </recommendedName>
</protein>
<evidence type="ECO:0000256" key="22">
    <source>
        <dbReference type="PIRSR" id="PIRSR600829-3"/>
    </source>
</evidence>
<evidence type="ECO:0000256" key="16">
    <source>
        <dbReference type="ARBA" id="ARBA00023098"/>
    </source>
</evidence>
<evidence type="ECO:0000256" key="7">
    <source>
        <dbReference type="ARBA" id="ARBA00022519"/>
    </source>
</evidence>
<feature type="binding site" evidence="21">
    <location>
        <position position="101"/>
    </location>
    <ligand>
        <name>substrate</name>
    </ligand>
</feature>
<dbReference type="RefSeq" id="WP_038229921.1">
    <property type="nucleotide sequence ID" value="NZ_CP018308.1"/>
</dbReference>
<evidence type="ECO:0000256" key="23">
    <source>
        <dbReference type="PIRSR" id="PIRSR600829-4"/>
    </source>
</evidence>
<dbReference type="InterPro" id="IPR033718">
    <property type="entry name" value="DAGK_prok"/>
</dbReference>
<keyword evidence="18" id="KW-0594">Phospholipid biosynthesis</keyword>
<feature type="binding site" evidence="22">
    <location>
        <begin position="88"/>
        <end position="90"/>
    </location>
    <ligand>
        <name>ATP</name>
        <dbReference type="ChEBI" id="CHEBI:30616"/>
    </ligand>
</feature>
<dbReference type="GO" id="GO:0004143">
    <property type="term" value="F:ATP-dependent diacylglycerol kinase activity"/>
    <property type="evidence" value="ECO:0007669"/>
    <property type="project" value="UniProtKB-EC"/>
</dbReference>
<keyword evidence="11 22" id="KW-0547">Nucleotide-binding</keyword>
<evidence type="ECO:0000256" key="9">
    <source>
        <dbReference type="ARBA" id="ARBA00022692"/>
    </source>
</evidence>
<feature type="binding site" evidence="22">
    <location>
        <position position="79"/>
    </location>
    <ligand>
        <name>ATP</name>
        <dbReference type="ChEBI" id="CHEBI:30616"/>
    </ligand>
</feature>
<feature type="binding site" evidence="23">
    <location>
        <position position="31"/>
    </location>
    <ligand>
        <name>a divalent metal cation</name>
        <dbReference type="ChEBI" id="CHEBI:60240"/>
    </ligand>
</feature>
<keyword evidence="10 23" id="KW-0479">Metal-binding</keyword>
<evidence type="ECO:0000256" key="4">
    <source>
        <dbReference type="ARBA" id="ARBA00017575"/>
    </source>
</evidence>
<evidence type="ECO:0000256" key="24">
    <source>
        <dbReference type="RuleBase" id="RU363065"/>
    </source>
</evidence>
<feature type="active site" description="Proton acceptor" evidence="20">
    <location>
        <position position="72"/>
    </location>
</feature>
<dbReference type="PANTHER" id="PTHR34299">
    <property type="entry name" value="DIACYLGLYCEROL KINASE"/>
    <property type="match status" value="1"/>
</dbReference>
<keyword evidence="13 22" id="KW-0067">ATP-binding</keyword>
<dbReference type="EC" id="2.7.1.107" evidence="3 24"/>
<feature type="transmembrane region" description="Helical" evidence="24">
    <location>
        <begin position="103"/>
        <end position="123"/>
    </location>
</feature>
<evidence type="ECO:0000256" key="12">
    <source>
        <dbReference type="ARBA" id="ARBA00022777"/>
    </source>
</evidence>
<evidence type="ECO:0000256" key="11">
    <source>
        <dbReference type="ARBA" id="ARBA00022741"/>
    </source>
</evidence>
<feature type="binding site" evidence="22">
    <location>
        <begin position="97"/>
        <end position="98"/>
    </location>
    <ligand>
        <name>ATP</name>
        <dbReference type="ChEBI" id="CHEBI:30616"/>
    </ligand>
</feature>
<dbReference type="PROSITE" id="PS01069">
    <property type="entry name" value="DAGK_PROKAR"/>
    <property type="match status" value="1"/>
</dbReference>
<evidence type="ECO:0000256" key="15">
    <source>
        <dbReference type="ARBA" id="ARBA00022989"/>
    </source>
</evidence>
<dbReference type="InterPro" id="IPR036945">
    <property type="entry name" value="DAGK_sf"/>
</dbReference>
<comment type="cofactor">
    <cofactor evidence="23">
        <name>Mg(2+)</name>
        <dbReference type="ChEBI" id="CHEBI:18420"/>
    </cofactor>
    <text evidence="23">Mn(2+), Zn(2+), Cd(2+) and Co(2+) support activity to lesser extents.</text>
</comment>
<feature type="binding site" evidence="23">
    <location>
        <position position="79"/>
    </location>
    <ligand>
        <name>a divalent metal cation</name>
        <dbReference type="ChEBI" id="CHEBI:60240"/>
    </ligand>
</feature>
<dbReference type="GO" id="GO:0006654">
    <property type="term" value="P:phosphatidic acid biosynthetic process"/>
    <property type="evidence" value="ECO:0007669"/>
    <property type="project" value="InterPro"/>
</dbReference>
<name>A0AAN1FGS9_9VIBR</name>
<evidence type="ECO:0000256" key="14">
    <source>
        <dbReference type="ARBA" id="ARBA00022842"/>
    </source>
</evidence>
<feature type="binding site" evidence="21">
    <location>
        <begin position="16"/>
        <end position="21"/>
    </location>
    <ligand>
        <name>substrate</name>
    </ligand>
</feature>
<feature type="transmembrane region" description="Helical" evidence="24">
    <location>
        <begin position="62"/>
        <end position="82"/>
    </location>
</feature>